<dbReference type="InParanoid" id="A0A168LIV0"/>
<keyword evidence="3" id="KW-1185">Reference proteome</keyword>
<gene>
    <name evidence="2" type="primary">ABSGL_02324.1 scaffold 3332</name>
</gene>
<dbReference type="OrthoDB" id="2289822at2759"/>
<evidence type="ECO:0000256" key="1">
    <source>
        <dbReference type="SAM" id="MobiDB-lite"/>
    </source>
</evidence>
<reference evidence="2" key="1">
    <citation type="submission" date="2016-04" db="EMBL/GenBank/DDBJ databases">
        <authorList>
            <person name="Evans L.H."/>
            <person name="Alamgir A."/>
            <person name="Owens N."/>
            <person name="Weber N.D."/>
            <person name="Virtaneva K."/>
            <person name="Barbian K."/>
            <person name="Babar A."/>
            <person name="Rosenke K."/>
        </authorList>
    </citation>
    <scope>NUCLEOTIDE SEQUENCE [LARGE SCALE GENOMIC DNA]</scope>
    <source>
        <strain evidence="2">CBS 101.48</strain>
    </source>
</reference>
<evidence type="ECO:0000313" key="3">
    <source>
        <dbReference type="Proteomes" id="UP000078561"/>
    </source>
</evidence>
<feature type="non-terminal residue" evidence="2">
    <location>
        <position position="367"/>
    </location>
</feature>
<sequence length="367" mass="39632">MVAFLLAPSVSSSSCGVAASSALPETMPGWQPSAVDWSLWIKREVIEDDLLDLSSPLPPVAAVDPALTLLPAVPTSPSAPVLCSSFSPRPLDASDDDDEEDSDMDTHFTTPVYFIDPKGAGFWSFLGPLMDELEVLATAGMAVTCDDGTTVQSKVHLLVATGDMPAVTALCGHSGHMSTYGCRLCPAVGVPGWNGYGKFIVPNAHNLGLAWWSKDVFIEGGIKHQAINPTPISARSTFKGPEMFALDEMHMIGHGLCYQLVSLMEGGKRDKKDYTKSDFYLGPQETAQLFGLMEDSLPNIPTTFDGAFKKPFGKHSTRAVDWIDMARYVIPALFVPRLVDPLAQTAVLSLISCIQMALKKEIRPEEL</sequence>
<accession>A0A168LIV0</accession>
<name>A0A168LIV0_ABSGL</name>
<dbReference type="EMBL" id="LT551443">
    <property type="protein sequence ID" value="SAL96880.1"/>
    <property type="molecule type" value="Genomic_DNA"/>
</dbReference>
<proteinExistence type="predicted"/>
<dbReference type="Proteomes" id="UP000078561">
    <property type="component" value="Unassembled WGS sequence"/>
</dbReference>
<evidence type="ECO:0000313" key="2">
    <source>
        <dbReference type="EMBL" id="SAL96880.1"/>
    </source>
</evidence>
<feature type="region of interest" description="Disordered" evidence="1">
    <location>
        <begin position="84"/>
        <end position="103"/>
    </location>
</feature>
<dbReference type="AlphaFoldDB" id="A0A168LIV0"/>
<feature type="compositionally biased region" description="Acidic residues" evidence="1">
    <location>
        <begin position="93"/>
        <end position="103"/>
    </location>
</feature>
<protein>
    <submittedName>
        <fullName evidence="2">Uncharacterized protein</fullName>
    </submittedName>
</protein>
<organism evidence="2">
    <name type="scientific">Absidia glauca</name>
    <name type="common">Pin mould</name>
    <dbReference type="NCBI Taxonomy" id="4829"/>
    <lineage>
        <taxon>Eukaryota</taxon>
        <taxon>Fungi</taxon>
        <taxon>Fungi incertae sedis</taxon>
        <taxon>Mucoromycota</taxon>
        <taxon>Mucoromycotina</taxon>
        <taxon>Mucoromycetes</taxon>
        <taxon>Mucorales</taxon>
        <taxon>Cunninghamellaceae</taxon>
        <taxon>Absidia</taxon>
    </lineage>
</organism>